<dbReference type="EMBL" id="LSQZ01000062">
    <property type="protein sequence ID" value="KXI11844.1"/>
    <property type="molecule type" value="Genomic_DNA"/>
</dbReference>
<feature type="chain" id="PRO_5007468588" evidence="1">
    <location>
        <begin position="22"/>
        <end position="56"/>
    </location>
</feature>
<protein>
    <submittedName>
        <fullName evidence="2">Uncharacterized protein</fullName>
    </submittedName>
</protein>
<proteinExistence type="predicted"/>
<gene>
    <name evidence="2" type="ORF">HMPREF3195_01168</name>
</gene>
<reference evidence="2 3" key="1">
    <citation type="submission" date="2016-02" db="EMBL/GenBank/DDBJ databases">
        <authorList>
            <person name="Wen L."/>
            <person name="He K."/>
            <person name="Yang H."/>
        </authorList>
    </citation>
    <scope>NUCLEOTIDE SEQUENCE [LARGE SCALE GENOMIC DNA]</scope>
    <source>
        <strain evidence="2 3">MJR8628A</strain>
    </source>
</reference>
<dbReference type="PATRIC" id="fig|1261.5.peg.1170"/>
<comment type="caution">
    <text evidence="2">The sequence shown here is derived from an EMBL/GenBank/DDBJ whole genome shotgun (WGS) entry which is preliminary data.</text>
</comment>
<organism evidence="2 3">
    <name type="scientific">Peptostreptococcus anaerobius</name>
    <dbReference type="NCBI Taxonomy" id="1261"/>
    <lineage>
        <taxon>Bacteria</taxon>
        <taxon>Bacillati</taxon>
        <taxon>Bacillota</taxon>
        <taxon>Clostridia</taxon>
        <taxon>Peptostreptococcales</taxon>
        <taxon>Peptostreptococcaceae</taxon>
        <taxon>Peptostreptococcus</taxon>
    </lineage>
</organism>
<dbReference type="Proteomes" id="UP000070326">
    <property type="component" value="Unassembled WGS sequence"/>
</dbReference>
<name>A0A135YR47_9FIRM</name>
<evidence type="ECO:0000313" key="2">
    <source>
        <dbReference type="EMBL" id="KXI11844.1"/>
    </source>
</evidence>
<keyword evidence="1" id="KW-0732">Signal</keyword>
<evidence type="ECO:0000313" key="3">
    <source>
        <dbReference type="Proteomes" id="UP000070326"/>
    </source>
</evidence>
<sequence>MKTLSSLFFSLTTLAPIAANAQEGMVSYKNEIAQQKIALVPMVKEKRRMNYLSYAF</sequence>
<feature type="signal peptide" evidence="1">
    <location>
        <begin position="1"/>
        <end position="21"/>
    </location>
</feature>
<evidence type="ECO:0000256" key="1">
    <source>
        <dbReference type="SAM" id="SignalP"/>
    </source>
</evidence>
<dbReference type="AlphaFoldDB" id="A0A135YR47"/>
<accession>A0A135YR47</accession>